<protein>
    <submittedName>
        <fullName evidence="3">YqgF/RNase H-like domain-containing protein</fullName>
    </submittedName>
</protein>
<proteinExistence type="predicted"/>
<organism evidence="2 3">
    <name type="scientific">Parascaris univalens</name>
    <name type="common">Nematode worm</name>
    <dbReference type="NCBI Taxonomy" id="6257"/>
    <lineage>
        <taxon>Eukaryota</taxon>
        <taxon>Metazoa</taxon>
        <taxon>Ecdysozoa</taxon>
        <taxon>Nematoda</taxon>
        <taxon>Chromadorea</taxon>
        <taxon>Rhabditida</taxon>
        <taxon>Spirurina</taxon>
        <taxon>Ascaridomorpha</taxon>
        <taxon>Ascaridoidea</taxon>
        <taxon>Ascarididae</taxon>
        <taxon>Parascaris</taxon>
    </lineage>
</organism>
<dbReference type="AlphaFoldDB" id="A0A915C7H5"/>
<evidence type="ECO:0000256" key="1">
    <source>
        <dbReference type="SAM" id="Phobius"/>
    </source>
</evidence>
<reference evidence="3" key="1">
    <citation type="submission" date="2022-11" db="UniProtKB">
        <authorList>
            <consortium name="WormBaseParasite"/>
        </authorList>
    </citation>
    <scope>IDENTIFICATION</scope>
</reference>
<keyword evidence="2" id="KW-1185">Reference proteome</keyword>
<keyword evidence="1" id="KW-0812">Transmembrane</keyword>
<evidence type="ECO:0000313" key="3">
    <source>
        <dbReference type="WBParaSite" id="PgR097_g008_t01"/>
    </source>
</evidence>
<name>A0A915C7H5_PARUN</name>
<accession>A0A915C7H5</accession>
<dbReference type="Proteomes" id="UP000887569">
    <property type="component" value="Unplaced"/>
</dbReference>
<evidence type="ECO:0000313" key="2">
    <source>
        <dbReference type="Proteomes" id="UP000887569"/>
    </source>
</evidence>
<feature type="transmembrane region" description="Helical" evidence="1">
    <location>
        <begin position="20"/>
        <end position="44"/>
    </location>
</feature>
<keyword evidence="1" id="KW-1133">Transmembrane helix</keyword>
<sequence>MSSVLCVDYRVSRFPANITFLFITALVICFMRCTGYMCSILLGFF</sequence>
<dbReference type="WBParaSite" id="PgR097_g008_t01">
    <property type="protein sequence ID" value="PgR097_g008_t01"/>
    <property type="gene ID" value="PgR097_g008"/>
</dbReference>
<keyword evidence="1" id="KW-0472">Membrane</keyword>